<evidence type="ECO:0000259" key="2">
    <source>
        <dbReference type="Pfam" id="PF04982"/>
    </source>
</evidence>
<evidence type="ECO:0000313" key="3">
    <source>
        <dbReference type="EMBL" id="MFD1647349.1"/>
    </source>
</evidence>
<proteinExistence type="predicted"/>
<dbReference type="Gene3D" id="3.40.50.12370">
    <property type="match status" value="1"/>
</dbReference>
<feature type="transmembrane region" description="Helical" evidence="1">
    <location>
        <begin position="92"/>
        <end position="115"/>
    </location>
</feature>
<name>A0ABD6DLZ6_9EURY</name>
<keyword evidence="1" id="KW-0472">Membrane</keyword>
<reference evidence="3 4" key="1">
    <citation type="journal article" date="2019" name="Int. J. Syst. Evol. Microbiol.">
        <title>The Global Catalogue of Microorganisms (GCM) 10K type strain sequencing project: providing services to taxonomists for standard genome sequencing and annotation.</title>
        <authorList>
            <consortium name="The Broad Institute Genomics Platform"/>
            <consortium name="The Broad Institute Genome Sequencing Center for Infectious Disease"/>
            <person name="Wu L."/>
            <person name="Ma J."/>
        </authorList>
    </citation>
    <scope>NUCLEOTIDE SEQUENCE [LARGE SCALE GENOMIC DNA]</scope>
    <source>
        <strain evidence="3 4">CGMCC 1.10390</strain>
    </source>
</reference>
<dbReference type="Proteomes" id="UP001597034">
    <property type="component" value="Unassembled WGS sequence"/>
</dbReference>
<dbReference type="SUPFAM" id="SSF52402">
    <property type="entry name" value="Adenine nucleotide alpha hydrolases-like"/>
    <property type="match status" value="2"/>
</dbReference>
<feature type="domain" description="HPP transmembrane region" evidence="2">
    <location>
        <begin position="43"/>
        <end position="183"/>
    </location>
</feature>
<evidence type="ECO:0000313" key="4">
    <source>
        <dbReference type="Proteomes" id="UP001597034"/>
    </source>
</evidence>
<dbReference type="EMBL" id="JBHUDO010000003">
    <property type="protein sequence ID" value="MFD1647349.1"/>
    <property type="molecule type" value="Genomic_DNA"/>
</dbReference>
<keyword evidence="4" id="KW-1185">Reference proteome</keyword>
<dbReference type="InterPro" id="IPR058581">
    <property type="entry name" value="TM_HPP"/>
</dbReference>
<feature type="transmembrane region" description="Helical" evidence="1">
    <location>
        <begin position="168"/>
        <end position="186"/>
    </location>
</feature>
<gene>
    <name evidence="3" type="ORF">ACFSBL_16800</name>
</gene>
<organism evidence="3 4">
    <name type="scientific">Haloarchaeobius litoreus</name>
    <dbReference type="NCBI Taxonomy" id="755306"/>
    <lineage>
        <taxon>Archaea</taxon>
        <taxon>Methanobacteriati</taxon>
        <taxon>Methanobacteriota</taxon>
        <taxon>Stenosarchaea group</taxon>
        <taxon>Halobacteria</taxon>
        <taxon>Halobacteriales</taxon>
        <taxon>Halorubellaceae</taxon>
        <taxon>Haloarchaeobius</taxon>
    </lineage>
</organism>
<keyword evidence="1" id="KW-1133">Transmembrane helix</keyword>
<evidence type="ECO:0000256" key="1">
    <source>
        <dbReference type="SAM" id="Phobius"/>
    </source>
</evidence>
<dbReference type="AlphaFoldDB" id="A0ABD6DLZ6"/>
<keyword evidence="1" id="KW-0812">Transmembrane</keyword>
<protein>
    <submittedName>
        <fullName evidence="3">HPP family protein</fullName>
    </submittedName>
</protein>
<feature type="transmembrane region" description="Helical" evidence="1">
    <location>
        <begin position="37"/>
        <end position="56"/>
    </location>
</feature>
<dbReference type="Pfam" id="PF04982">
    <property type="entry name" value="TM_HPP"/>
    <property type="match status" value="1"/>
</dbReference>
<accession>A0ABD6DLZ6</accession>
<comment type="caution">
    <text evidence="3">The sequence shown here is derived from an EMBL/GenBank/DDBJ whole genome shotgun (WGS) entry which is preliminary data.</text>
</comment>
<dbReference type="RefSeq" id="WP_256400592.1">
    <property type="nucleotide sequence ID" value="NZ_JANHJR010000003.1"/>
</dbReference>
<sequence length="491" mass="52857">MLSGLRARLDRLLARIRRVERRELRDFRRWVEHTNNLLHLSVLVFVPLLIALVTYLSNASTALSFLLFPPLASGTYTLFSDPEGKYASPPKFVGGMTAGAVCGFLALELSGVAGINGSGVGFQSVSALDAGLSIFLTGAVTWALDLEEPTAFSTALLTLLTGGSRGEYVLSVVLSSAFVATAFYAWRELFYGRRAEYLYRTTQGDDHVLVPVRGETADETAMFAAHIAAAHDAGKVVLLDLVSEDEIAEAEAGLRRTADEATAADTGPADEAGDRMTEAQEQVAGQAAMRLERLAGRIRTRVGVPCEVVVASEGGNPDGVVLQTADETNCDLVVTPYEERHGSLSPFVKSLFDSAIDVVAFRSVSARSRWRRVLVAVARPGDNAHAMLDFAQRVARATGTVSVCTCIDGESQRRQAESMLVDLVDPFDGTFETRVSRDSIQRFLSANAPSHDLIVVGASTDRTAASRFLAPPTFEKVRDLDCDVAIVHRGG</sequence>